<reference evidence="3" key="1">
    <citation type="submission" date="2018-05" db="EMBL/GenBank/DDBJ databases">
        <authorList>
            <person name="Liu B.-T."/>
        </authorList>
    </citation>
    <scope>NUCLEOTIDE SEQUENCE [LARGE SCALE GENOMIC DNA]</scope>
    <source>
        <strain evidence="3">WD6-1</strain>
    </source>
</reference>
<comment type="caution">
    <text evidence="2">The sequence shown here is derived from an EMBL/GenBank/DDBJ whole genome shotgun (WGS) entry which is preliminary data.</text>
</comment>
<organism evidence="2 3">
    <name type="scientific">Marinicauda salina</name>
    <dbReference type="NCBI Taxonomy" id="2135793"/>
    <lineage>
        <taxon>Bacteria</taxon>
        <taxon>Pseudomonadati</taxon>
        <taxon>Pseudomonadota</taxon>
        <taxon>Alphaproteobacteria</taxon>
        <taxon>Maricaulales</taxon>
        <taxon>Maricaulaceae</taxon>
        <taxon>Marinicauda</taxon>
    </lineage>
</organism>
<proteinExistence type="predicted"/>
<keyword evidence="1" id="KW-0472">Membrane</keyword>
<keyword evidence="3" id="KW-1185">Reference proteome</keyword>
<evidence type="ECO:0000256" key="1">
    <source>
        <dbReference type="SAM" id="Phobius"/>
    </source>
</evidence>
<dbReference type="AlphaFoldDB" id="A0A2U2BWD9"/>
<evidence type="ECO:0000313" key="2">
    <source>
        <dbReference type="EMBL" id="PWE18284.1"/>
    </source>
</evidence>
<accession>A0A2U2BWD9</accession>
<gene>
    <name evidence="2" type="ORF">DDZ18_01360</name>
</gene>
<dbReference type="RefSeq" id="WP_109251558.1">
    <property type="nucleotide sequence ID" value="NZ_QEXV01000001.1"/>
</dbReference>
<keyword evidence="1" id="KW-0812">Transmembrane</keyword>
<protein>
    <submittedName>
        <fullName evidence="2">Uncharacterized protein</fullName>
    </submittedName>
</protein>
<dbReference type="EMBL" id="QEXV01000001">
    <property type="protein sequence ID" value="PWE18284.1"/>
    <property type="molecule type" value="Genomic_DNA"/>
</dbReference>
<keyword evidence="1" id="KW-1133">Transmembrane helix</keyword>
<sequence>MAEDPTKAPPRRSLAAGVVIGAAIGAAIGFAGALVLVLALGAVGVTERLGVQALIYLGGEAAFAGAILGGIVAGLMRLRNTR</sequence>
<feature type="transmembrane region" description="Helical" evidence="1">
    <location>
        <begin position="53"/>
        <end position="76"/>
    </location>
</feature>
<evidence type="ECO:0000313" key="3">
    <source>
        <dbReference type="Proteomes" id="UP000245168"/>
    </source>
</evidence>
<dbReference type="Proteomes" id="UP000245168">
    <property type="component" value="Unassembled WGS sequence"/>
</dbReference>
<name>A0A2U2BWD9_9PROT</name>
<feature type="transmembrane region" description="Helical" evidence="1">
    <location>
        <begin position="14"/>
        <end position="41"/>
    </location>
</feature>